<feature type="domain" description="N-acetyltransferase" evidence="1">
    <location>
        <begin position="9"/>
        <end position="94"/>
    </location>
</feature>
<dbReference type="CDD" id="cd04301">
    <property type="entry name" value="NAT_SF"/>
    <property type="match status" value="1"/>
</dbReference>
<protein>
    <submittedName>
        <fullName evidence="2">N-acetyltransferase</fullName>
    </submittedName>
</protein>
<dbReference type="SUPFAM" id="SSF55729">
    <property type="entry name" value="Acyl-CoA N-acyltransferases (Nat)"/>
    <property type="match status" value="1"/>
</dbReference>
<dbReference type="PANTHER" id="PTHR31435">
    <property type="entry name" value="PROTEIN NATD1"/>
    <property type="match status" value="1"/>
</dbReference>
<reference evidence="2 3" key="1">
    <citation type="submission" date="2019-06" db="EMBL/GenBank/DDBJ databases">
        <title>Genome analyses of bacteria isolated from kimchi.</title>
        <authorList>
            <person name="Lee S."/>
            <person name="Ahn S."/>
            <person name="Roh S."/>
        </authorList>
    </citation>
    <scope>NUCLEOTIDE SEQUENCE [LARGE SCALE GENOMIC DNA]</scope>
    <source>
        <strain evidence="2 3">CBA4606</strain>
    </source>
</reference>
<organism evidence="2 3">
    <name type="scientific">Pistricoccus aurantiacus</name>
    <dbReference type="NCBI Taxonomy" id="1883414"/>
    <lineage>
        <taxon>Bacteria</taxon>
        <taxon>Pseudomonadati</taxon>
        <taxon>Pseudomonadota</taxon>
        <taxon>Gammaproteobacteria</taxon>
        <taxon>Oceanospirillales</taxon>
        <taxon>Halomonadaceae</taxon>
        <taxon>Pistricoccus</taxon>
    </lineage>
</organism>
<dbReference type="OrthoDB" id="6198075at2"/>
<dbReference type="KEGG" id="paur:FGL86_10665"/>
<dbReference type="EMBL" id="CP042382">
    <property type="protein sequence ID" value="QEA39491.1"/>
    <property type="molecule type" value="Genomic_DNA"/>
</dbReference>
<dbReference type="Pfam" id="PF14542">
    <property type="entry name" value="Acetyltransf_CG"/>
    <property type="match status" value="1"/>
</dbReference>
<sequence length="95" mass="10682">MVMTEESVRHNTAKSRYELEVDGMLAIATYWREGNIMTFDHTFVPPALEGRGIGSRLVAGALDDVRRQGRKFVPTCSFVVAYAKRHPETQDLLAV</sequence>
<dbReference type="AlphaFoldDB" id="A0A5B8ST66"/>
<evidence type="ECO:0000313" key="2">
    <source>
        <dbReference type="EMBL" id="QEA39491.1"/>
    </source>
</evidence>
<dbReference type="InterPro" id="IPR045057">
    <property type="entry name" value="Gcn5-rel_NAT"/>
</dbReference>
<accession>A0A5B8ST66</accession>
<evidence type="ECO:0000259" key="1">
    <source>
        <dbReference type="PROSITE" id="PS51729"/>
    </source>
</evidence>
<dbReference type="InterPro" id="IPR031165">
    <property type="entry name" value="GNAT_YJDJ"/>
</dbReference>
<evidence type="ECO:0000313" key="3">
    <source>
        <dbReference type="Proteomes" id="UP000321272"/>
    </source>
</evidence>
<keyword evidence="2" id="KW-0808">Transferase</keyword>
<name>A0A5B8ST66_9GAMM</name>
<keyword evidence="3" id="KW-1185">Reference proteome</keyword>
<dbReference type="GO" id="GO:0016740">
    <property type="term" value="F:transferase activity"/>
    <property type="evidence" value="ECO:0007669"/>
    <property type="project" value="UniProtKB-KW"/>
</dbReference>
<gene>
    <name evidence="2" type="ORF">FGL86_10665</name>
</gene>
<dbReference type="Gene3D" id="3.40.630.30">
    <property type="match status" value="1"/>
</dbReference>
<dbReference type="Proteomes" id="UP000321272">
    <property type="component" value="Chromosome"/>
</dbReference>
<dbReference type="InterPro" id="IPR016181">
    <property type="entry name" value="Acyl_CoA_acyltransferase"/>
</dbReference>
<dbReference type="PANTHER" id="PTHR31435:SF10">
    <property type="entry name" value="BSR4717 PROTEIN"/>
    <property type="match status" value="1"/>
</dbReference>
<dbReference type="PROSITE" id="PS51729">
    <property type="entry name" value="GNAT_YJDJ"/>
    <property type="match status" value="1"/>
</dbReference>
<proteinExistence type="predicted"/>